<dbReference type="KEGG" id="gms:SOIL9_47100"/>
<dbReference type="RefSeq" id="WP_162667795.1">
    <property type="nucleotide sequence ID" value="NZ_LR593886.1"/>
</dbReference>
<organism evidence="3 4">
    <name type="scientific">Gemmata massiliana</name>
    <dbReference type="NCBI Taxonomy" id="1210884"/>
    <lineage>
        <taxon>Bacteria</taxon>
        <taxon>Pseudomonadati</taxon>
        <taxon>Planctomycetota</taxon>
        <taxon>Planctomycetia</taxon>
        <taxon>Gemmatales</taxon>
        <taxon>Gemmataceae</taxon>
        <taxon>Gemmata</taxon>
    </lineage>
</organism>
<dbReference type="AlphaFoldDB" id="A0A6P2CYY4"/>
<evidence type="ECO:0000256" key="2">
    <source>
        <dbReference type="SAM" id="SignalP"/>
    </source>
</evidence>
<evidence type="ECO:0000313" key="3">
    <source>
        <dbReference type="EMBL" id="VTR93004.1"/>
    </source>
</evidence>
<reference evidence="3 4" key="1">
    <citation type="submission" date="2019-05" db="EMBL/GenBank/DDBJ databases">
        <authorList>
            <consortium name="Science for Life Laboratories"/>
        </authorList>
    </citation>
    <scope>NUCLEOTIDE SEQUENCE [LARGE SCALE GENOMIC DNA]</scope>
    <source>
        <strain evidence="3">Soil9</strain>
    </source>
</reference>
<keyword evidence="2" id="KW-0732">Signal</keyword>
<name>A0A6P2CYY4_9BACT</name>
<dbReference type="Proteomes" id="UP000464178">
    <property type="component" value="Chromosome"/>
</dbReference>
<keyword evidence="4" id="KW-1185">Reference proteome</keyword>
<gene>
    <name evidence="3" type="ORF">SOIL9_47100</name>
</gene>
<evidence type="ECO:0000256" key="1">
    <source>
        <dbReference type="SAM" id="MobiDB-lite"/>
    </source>
</evidence>
<proteinExistence type="predicted"/>
<accession>A0A6P2CYY4</accession>
<dbReference type="EMBL" id="LR593886">
    <property type="protein sequence ID" value="VTR93004.1"/>
    <property type="molecule type" value="Genomic_DNA"/>
</dbReference>
<feature type="chain" id="PRO_5026814800" evidence="2">
    <location>
        <begin position="23"/>
        <end position="177"/>
    </location>
</feature>
<feature type="region of interest" description="Disordered" evidence="1">
    <location>
        <begin position="101"/>
        <end position="120"/>
    </location>
</feature>
<protein>
    <submittedName>
        <fullName evidence="3">Uncharacterized protein</fullName>
    </submittedName>
</protein>
<sequence>MSCLYYRSLAGAVFTPCLIALAGGSSPSNKVPITRSLTVDGEPGSLATLTFWPGDPNGEGAGTVFTDDKGNFVSGDAKTGTGFTPGEYKVTVSRFLDRHGKPAQVSGKKSEASLETPAKESIPAAYRDRNNPPLSINVTHDSATFTLEVKAKKCPRSRPSRRCHNRTVSFSFLFPTP</sequence>
<evidence type="ECO:0000313" key="4">
    <source>
        <dbReference type="Proteomes" id="UP000464178"/>
    </source>
</evidence>
<feature type="signal peptide" evidence="2">
    <location>
        <begin position="1"/>
        <end position="22"/>
    </location>
</feature>